<dbReference type="GO" id="GO:0005737">
    <property type="term" value="C:cytoplasm"/>
    <property type="evidence" value="ECO:0007669"/>
    <property type="project" value="TreeGrafter"/>
</dbReference>
<dbReference type="GO" id="GO:0016491">
    <property type="term" value="F:oxidoreductase activity"/>
    <property type="evidence" value="ECO:0007669"/>
    <property type="project" value="UniProtKB-KW"/>
</dbReference>
<dbReference type="InterPro" id="IPR036188">
    <property type="entry name" value="FAD/NAD-bd_sf"/>
</dbReference>
<dbReference type="Pfam" id="PF01266">
    <property type="entry name" value="DAO"/>
    <property type="match status" value="1"/>
</dbReference>
<dbReference type="AlphaFoldDB" id="A0A1G8HUC4"/>
<feature type="domain" description="FAD dependent oxidoreductase" evidence="2">
    <location>
        <begin position="59"/>
        <end position="409"/>
    </location>
</feature>
<reference evidence="3 4" key="1">
    <citation type="submission" date="2016-10" db="EMBL/GenBank/DDBJ databases">
        <authorList>
            <person name="de Groot N.N."/>
        </authorList>
    </citation>
    <scope>NUCLEOTIDE SEQUENCE [LARGE SCALE GENOMIC DNA]</scope>
    <source>
        <strain evidence="3 4">LMG 2247</strain>
    </source>
</reference>
<keyword evidence="1" id="KW-0560">Oxidoreductase</keyword>
<dbReference type="SUPFAM" id="SSF51905">
    <property type="entry name" value="FAD/NAD(P)-binding domain"/>
    <property type="match status" value="1"/>
</dbReference>
<name>A0A1G8HUC4_9BURK</name>
<accession>A0A1G8HUC4</accession>
<dbReference type="Gene3D" id="3.30.9.10">
    <property type="entry name" value="D-Amino Acid Oxidase, subunit A, domain 2"/>
    <property type="match status" value="1"/>
</dbReference>
<proteinExistence type="predicted"/>
<sequence length="464" mass="50506">MAVFDRMGDENLDWLASCHRRCTMRSDTLLFHDDFRVAPYWWDAAPPETVRDALPSEVDVLIVGSGYCGLSAAAEAARLGASVAVLDAAQIGAGGSTRSGGMVSSGQKLALTNAIRGVPAERLGRLMRESMASFDYLKRLIADESLDADLQITGRFFGAFTPRHFERLRRQGDLLHDKTGVTVRVVPRADQHAVIGSDYYYGGILVDEYGGLHTAKYHRALRELARRRGASLHSHAGVERIERNGAAGFTVHATRGKIEAKHVLVATNGYTGRLLPFFSRRVLPVASYQIATEPLPPGLMAVLNPGRRMISDSKRNLFYTRPSPDGTRMLFGSRPAIREVSERDAARMLHAKMIELWPALRDVRITHAWKGYVAMTGDKLAHIGAQDGIHYALGCNGNGVALMSYLGARVVKPMLGLDAMPGAFGEGAFPVSVAGMASRLSVPVGTALYTFDDLWSGRVRAALS</sequence>
<dbReference type="EMBL" id="FNCJ01000017">
    <property type="protein sequence ID" value="SDI10238.1"/>
    <property type="molecule type" value="Genomic_DNA"/>
</dbReference>
<organism evidence="3 4">
    <name type="scientific">Paraburkholderia phenazinium</name>
    <dbReference type="NCBI Taxonomy" id="60549"/>
    <lineage>
        <taxon>Bacteria</taxon>
        <taxon>Pseudomonadati</taxon>
        <taxon>Pseudomonadota</taxon>
        <taxon>Betaproteobacteria</taxon>
        <taxon>Burkholderiales</taxon>
        <taxon>Burkholderiaceae</taxon>
        <taxon>Paraburkholderia</taxon>
    </lineage>
</organism>
<dbReference type="Gene3D" id="3.50.50.60">
    <property type="entry name" value="FAD/NAD(P)-binding domain"/>
    <property type="match status" value="1"/>
</dbReference>
<protein>
    <submittedName>
        <fullName evidence="3">Glycine/D-amino acid oxidase</fullName>
    </submittedName>
</protein>
<evidence type="ECO:0000313" key="4">
    <source>
        <dbReference type="Proteomes" id="UP000199706"/>
    </source>
</evidence>
<dbReference type="PANTHER" id="PTHR13847">
    <property type="entry name" value="SARCOSINE DEHYDROGENASE-RELATED"/>
    <property type="match status" value="1"/>
</dbReference>
<evidence type="ECO:0000256" key="1">
    <source>
        <dbReference type="ARBA" id="ARBA00023002"/>
    </source>
</evidence>
<dbReference type="InterPro" id="IPR006076">
    <property type="entry name" value="FAD-dep_OxRdtase"/>
</dbReference>
<gene>
    <name evidence="3" type="ORF">SAMN05216466_11774</name>
</gene>
<dbReference type="Proteomes" id="UP000199706">
    <property type="component" value="Unassembled WGS sequence"/>
</dbReference>
<evidence type="ECO:0000313" key="3">
    <source>
        <dbReference type="EMBL" id="SDI10238.1"/>
    </source>
</evidence>
<dbReference type="PANTHER" id="PTHR13847:SF281">
    <property type="entry name" value="FAD DEPENDENT OXIDOREDUCTASE DOMAIN-CONTAINING PROTEIN"/>
    <property type="match status" value="1"/>
</dbReference>
<evidence type="ECO:0000259" key="2">
    <source>
        <dbReference type="Pfam" id="PF01266"/>
    </source>
</evidence>